<proteinExistence type="predicted"/>
<dbReference type="EMBL" id="OQ709222">
    <property type="protein sequence ID" value="WGH21960.1"/>
    <property type="molecule type" value="Genomic_DNA"/>
</dbReference>
<gene>
    <name evidence="1" type="primary">79</name>
    <name evidence="1" type="ORF">SEA_TROGGLEHUMPER_79</name>
</gene>
<evidence type="ECO:0000313" key="1">
    <source>
        <dbReference type="EMBL" id="WGH21960.1"/>
    </source>
</evidence>
<name>A0AAF0GK41_9CAUD</name>
<keyword evidence="2" id="KW-1185">Reference proteome</keyword>
<protein>
    <submittedName>
        <fullName evidence="1">Uncharacterized protein</fullName>
    </submittedName>
</protein>
<organism evidence="1 2">
    <name type="scientific">Rhodococcus phage Trogglehumper</name>
    <dbReference type="NCBI Taxonomy" id="3038381"/>
    <lineage>
        <taxon>Viruses</taxon>
        <taxon>Duplodnaviria</taxon>
        <taxon>Heunggongvirae</taxon>
        <taxon>Uroviricota</taxon>
        <taxon>Caudoviricetes</taxon>
        <taxon>Caudoviricetes incertae sedis</taxon>
        <taxon>Trogglehumpervirus</taxon>
        <taxon>Trogglehumpervirus trogglehumper</taxon>
    </lineage>
</organism>
<dbReference type="Proteomes" id="UP001242841">
    <property type="component" value="Segment"/>
</dbReference>
<sequence length="89" mass="10268">MTARQKVVTVHECVGCRKEVQVPTPWADDYPEGVYLTIRRVTADHNHYLTPELFACSKECAINVIQYGIHANAERLEPIGRIKRRKRYG</sequence>
<reference evidence="1" key="1">
    <citation type="submission" date="2023-03" db="EMBL/GenBank/DDBJ databases">
        <authorList>
            <person name="Aguilar E."/>
            <person name="Antigua R."/>
            <person name="Antonino C."/>
            <person name="Bisram R."/>
            <person name="Chen J."/>
            <person name="Davilmar B."/>
            <person name="Del R.K."/>
            <person name="Germosen J."/>
            <person name="Hernandez J."/>
            <person name="Kelloggs L."/>
            <person name="Lema C."/>
            <person name="Li J."/>
            <person name="Melendez A."/>
            <person name="Mohammed I."/>
            <person name="Ryan A."/>
            <person name="Singh S."/>
            <person name="Tariq H."/>
            <person name="Golebiewska U.P."/>
            <person name="Russell D.A."/>
            <person name="Jacobs-Sera D."/>
            <person name="Hatfull G.F."/>
        </authorList>
    </citation>
    <scope>NUCLEOTIDE SEQUENCE</scope>
</reference>
<evidence type="ECO:0000313" key="2">
    <source>
        <dbReference type="Proteomes" id="UP001242841"/>
    </source>
</evidence>
<accession>A0AAF0GK41</accession>